<feature type="transmembrane region" description="Helical" evidence="1">
    <location>
        <begin position="427"/>
        <end position="452"/>
    </location>
</feature>
<evidence type="ECO:0000313" key="3">
    <source>
        <dbReference type="Proteomes" id="UP001500190"/>
    </source>
</evidence>
<feature type="transmembrane region" description="Helical" evidence="1">
    <location>
        <begin position="28"/>
        <end position="50"/>
    </location>
</feature>
<name>A0ABN2E5K0_9ACTN</name>
<evidence type="ECO:0000256" key="1">
    <source>
        <dbReference type="SAM" id="Phobius"/>
    </source>
</evidence>
<feature type="transmembrane region" description="Helical" evidence="1">
    <location>
        <begin position="459"/>
        <end position="479"/>
    </location>
</feature>
<dbReference type="Proteomes" id="UP001500190">
    <property type="component" value="Unassembled WGS sequence"/>
</dbReference>
<feature type="transmembrane region" description="Helical" evidence="1">
    <location>
        <begin position="391"/>
        <end position="415"/>
    </location>
</feature>
<keyword evidence="1" id="KW-0472">Membrane</keyword>
<gene>
    <name evidence="2" type="ORF">GCM10009742_46840</name>
</gene>
<feature type="transmembrane region" description="Helical" evidence="1">
    <location>
        <begin position="196"/>
        <end position="214"/>
    </location>
</feature>
<feature type="transmembrane region" description="Helical" evidence="1">
    <location>
        <begin position="351"/>
        <end position="370"/>
    </location>
</feature>
<feature type="transmembrane region" description="Helical" evidence="1">
    <location>
        <begin position="499"/>
        <end position="525"/>
    </location>
</feature>
<feature type="transmembrane region" description="Helical" evidence="1">
    <location>
        <begin position="90"/>
        <end position="108"/>
    </location>
</feature>
<keyword evidence="1" id="KW-0812">Transmembrane</keyword>
<sequence length="533" mass="54946">MNGTGRKARRGGLGVMIAIVWRTRRRSILVWVISLAAGMVATAAAVAGMYDSPAKIHTYAAAVTSGSALAAINGHVEGIDSLGGVIQDEFGFLASLLLPLLGIGLVVGSTRREEESGRSETALGGRIARYQPTLAALAVATGAILATTVLFAGGLVAAGVQESGAILYAAALGGLAFVFAGFAALMAQLVLHSRGVYLWSLIVLAVAYVLRGIGDVTKSRLTWLSPLGWAEKTAPFGVQRWWALAIPLVVGVVLGGVAVWLAAGRDLGSALLRGGVGPARATWSRRPLGLAIWIHRPAALGWLAGGVLLAAMMGSLANQLLEAMAGNPALAESMGIQDGRPLDGVVAVTQLYLAVLAGGYVIQAIGTLRAEEADGRLETRLAGTLSRIRWLTVHTAVVAAGLVLIVVVSSCVLAITTAWSVGDAHDVGAIITAGLDYLPAELVLAGLALFLFGSWPRRFGLAWAAYAVVTFIAFLGPGLKLSQWVLDIAPTTHVGNPPLGTIGAGSMSALAVVAAALLFLGFIAFNRRDVPQA</sequence>
<feature type="transmembrane region" description="Helical" evidence="1">
    <location>
        <begin position="241"/>
        <end position="263"/>
    </location>
</feature>
<proteinExistence type="predicted"/>
<reference evidence="2 3" key="1">
    <citation type="journal article" date="2019" name="Int. J. Syst. Evol. Microbiol.">
        <title>The Global Catalogue of Microorganisms (GCM) 10K type strain sequencing project: providing services to taxonomists for standard genome sequencing and annotation.</title>
        <authorList>
            <consortium name="The Broad Institute Genomics Platform"/>
            <consortium name="The Broad Institute Genome Sequencing Center for Infectious Disease"/>
            <person name="Wu L."/>
            <person name="Ma J."/>
        </authorList>
    </citation>
    <scope>NUCLEOTIDE SEQUENCE [LARGE SCALE GENOMIC DNA]</scope>
    <source>
        <strain evidence="2 3">JCM 14304</strain>
    </source>
</reference>
<keyword evidence="1" id="KW-1133">Transmembrane helix</keyword>
<comment type="caution">
    <text evidence="2">The sequence shown here is derived from an EMBL/GenBank/DDBJ whole genome shotgun (WGS) entry which is preliminary data.</text>
</comment>
<feature type="transmembrane region" description="Helical" evidence="1">
    <location>
        <begin position="299"/>
        <end position="317"/>
    </location>
</feature>
<evidence type="ECO:0000313" key="2">
    <source>
        <dbReference type="EMBL" id="GAA1594782.1"/>
    </source>
</evidence>
<dbReference type="PRINTS" id="PR00173">
    <property type="entry name" value="EDTRNSPORT"/>
</dbReference>
<dbReference type="RefSeq" id="WP_344194788.1">
    <property type="nucleotide sequence ID" value="NZ_BAAAND010000008.1"/>
</dbReference>
<dbReference type="EMBL" id="BAAAND010000008">
    <property type="protein sequence ID" value="GAA1594782.1"/>
    <property type="molecule type" value="Genomic_DNA"/>
</dbReference>
<protein>
    <submittedName>
        <fullName evidence="2">Exporter of polyketide antibiotics</fullName>
    </submittedName>
</protein>
<feature type="transmembrane region" description="Helical" evidence="1">
    <location>
        <begin position="134"/>
        <end position="160"/>
    </location>
</feature>
<accession>A0ABN2E5K0</accession>
<organism evidence="2 3">
    <name type="scientific">Kribbella karoonensis</name>
    <dbReference type="NCBI Taxonomy" id="324851"/>
    <lineage>
        <taxon>Bacteria</taxon>
        <taxon>Bacillati</taxon>
        <taxon>Actinomycetota</taxon>
        <taxon>Actinomycetes</taxon>
        <taxon>Propionibacteriales</taxon>
        <taxon>Kribbellaceae</taxon>
        <taxon>Kribbella</taxon>
    </lineage>
</organism>
<keyword evidence="3" id="KW-1185">Reference proteome</keyword>
<feature type="transmembrane region" description="Helical" evidence="1">
    <location>
        <begin position="166"/>
        <end position="189"/>
    </location>
</feature>